<evidence type="ECO:0000256" key="2">
    <source>
        <dbReference type="ARBA" id="ARBA00023015"/>
    </source>
</evidence>
<dbReference type="PANTHER" id="PTHR43133:SF46">
    <property type="entry name" value="RNA POLYMERASE SIGMA-70 FACTOR ECF SUBFAMILY"/>
    <property type="match status" value="1"/>
</dbReference>
<dbReference type="RefSeq" id="WP_135470983.1">
    <property type="nucleotide sequence ID" value="NZ_CASJDB010000016.1"/>
</dbReference>
<dbReference type="Proteomes" id="UP000297635">
    <property type="component" value="Unassembled WGS sequence"/>
</dbReference>
<dbReference type="GO" id="GO:0006352">
    <property type="term" value="P:DNA-templated transcription initiation"/>
    <property type="evidence" value="ECO:0007669"/>
    <property type="project" value="InterPro"/>
</dbReference>
<dbReference type="NCBIfam" id="TIGR02937">
    <property type="entry name" value="sigma70-ECF"/>
    <property type="match status" value="1"/>
</dbReference>
<evidence type="ECO:0000313" key="7">
    <source>
        <dbReference type="Proteomes" id="UP000297635"/>
    </source>
</evidence>
<comment type="similarity">
    <text evidence="1">Belongs to the sigma-70 factor family. ECF subfamily.</text>
</comment>
<dbReference type="SUPFAM" id="SSF88946">
    <property type="entry name" value="Sigma2 domain of RNA polymerase sigma factors"/>
    <property type="match status" value="1"/>
</dbReference>
<dbReference type="InterPro" id="IPR013325">
    <property type="entry name" value="RNA_pol_sigma_r2"/>
</dbReference>
<dbReference type="AlphaFoldDB" id="A0A4Z0V8A6"/>
<protein>
    <submittedName>
        <fullName evidence="6">Sigma-70 family RNA polymerase sigma factor</fullName>
    </submittedName>
</protein>
<keyword evidence="7" id="KW-1185">Reference proteome</keyword>
<evidence type="ECO:0000256" key="3">
    <source>
        <dbReference type="ARBA" id="ARBA00023082"/>
    </source>
</evidence>
<accession>A0A4Z0V8A6</accession>
<dbReference type="GO" id="GO:0016987">
    <property type="term" value="F:sigma factor activity"/>
    <property type="evidence" value="ECO:0007669"/>
    <property type="project" value="UniProtKB-KW"/>
</dbReference>
<dbReference type="GO" id="GO:0003677">
    <property type="term" value="F:DNA binding"/>
    <property type="evidence" value="ECO:0007669"/>
    <property type="project" value="InterPro"/>
</dbReference>
<dbReference type="Gene3D" id="1.10.1740.10">
    <property type="match status" value="1"/>
</dbReference>
<proteinExistence type="inferred from homology"/>
<dbReference type="Pfam" id="PF08281">
    <property type="entry name" value="Sigma70_r4_2"/>
    <property type="match status" value="1"/>
</dbReference>
<gene>
    <name evidence="6" type="ORF">EZ315_04520</name>
</gene>
<evidence type="ECO:0000259" key="5">
    <source>
        <dbReference type="Pfam" id="PF08281"/>
    </source>
</evidence>
<dbReference type="InterPro" id="IPR013249">
    <property type="entry name" value="RNA_pol_sigma70_r4_t2"/>
</dbReference>
<dbReference type="InterPro" id="IPR013324">
    <property type="entry name" value="RNA_pol_sigma_r3/r4-like"/>
</dbReference>
<dbReference type="EMBL" id="SJSA01000001">
    <property type="protein sequence ID" value="TGG39995.1"/>
    <property type="molecule type" value="Genomic_DNA"/>
</dbReference>
<keyword evidence="2" id="KW-0805">Transcription regulation</keyword>
<dbReference type="InterPro" id="IPR014284">
    <property type="entry name" value="RNA_pol_sigma-70_dom"/>
</dbReference>
<dbReference type="PANTHER" id="PTHR43133">
    <property type="entry name" value="RNA POLYMERASE ECF-TYPE SIGMA FACTO"/>
    <property type="match status" value="1"/>
</dbReference>
<dbReference type="CDD" id="cd06171">
    <property type="entry name" value="Sigma70_r4"/>
    <property type="match status" value="1"/>
</dbReference>
<sequence length="213" mass="24807">MIDYESLYRCFLAGQMVPFYKIMYPGLLTFASRMLGAKMAFMAEDAVQDAVLSTYEHRDEIESAVHWRWYMLQCVRRRVSNLLRHRGIVDDYASEALNDCGGDDVEHDCSYWLMRQEALDTLFAAIERLPDQYKEIFRLNFEQGLKNQEIARMLDVAEITVKKRKARMLDLLRGYLGADANTLIMLYVMTRVSDSPSLLMRIVDEMRSGCELL</sequence>
<name>A0A4Z0V8A6_9BACT</name>
<dbReference type="SUPFAM" id="SSF88659">
    <property type="entry name" value="Sigma3 and sigma4 domains of RNA polymerase sigma factors"/>
    <property type="match status" value="1"/>
</dbReference>
<comment type="caution">
    <text evidence="6">The sequence shown here is derived from an EMBL/GenBank/DDBJ whole genome shotgun (WGS) entry which is preliminary data.</text>
</comment>
<keyword evidence="3" id="KW-0731">Sigma factor</keyword>
<dbReference type="GeneID" id="82149047"/>
<dbReference type="InterPro" id="IPR039425">
    <property type="entry name" value="RNA_pol_sigma-70-like"/>
</dbReference>
<evidence type="ECO:0000256" key="1">
    <source>
        <dbReference type="ARBA" id="ARBA00010641"/>
    </source>
</evidence>
<evidence type="ECO:0000256" key="4">
    <source>
        <dbReference type="ARBA" id="ARBA00023163"/>
    </source>
</evidence>
<organism evidence="6 7">
    <name type="scientific">Duncaniella freteri</name>
    <dbReference type="NCBI Taxonomy" id="2530391"/>
    <lineage>
        <taxon>Bacteria</taxon>
        <taxon>Pseudomonadati</taxon>
        <taxon>Bacteroidota</taxon>
        <taxon>Bacteroidia</taxon>
        <taxon>Bacteroidales</taxon>
        <taxon>Muribaculaceae</taxon>
        <taxon>Duncaniella</taxon>
    </lineage>
</organism>
<feature type="domain" description="RNA polymerase sigma factor 70 region 4 type 2" evidence="5">
    <location>
        <begin position="122"/>
        <end position="167"/>
    </location>
</feature>
<reference evidence="6 7" key="1">
    <citation type="submission" date="2019-02" db="EMBL/GenBank/DDBJ databases">
        <title>Isolation and identification of novel species under the genus Muribaculum.</title>
        <authorList>
            <person name="Miyake S."/>
            <person name="Ding Y."/>
            <person name="Low A."/>
            <person name="Soh M."/>
            <person name="Seedorf H."/>
        </authorList>
    </citation>
    <scope>NUCLEOTIDE SEQUENCE [LARGE SCALE GENOMIC DNA]</scope>
    <source>
        <strain evidence="6 7">TLL-A3</strain>
    </source>
</reference>
<dbReference type="Gene3D" id="1.10.10.10">
    <property type="entry name" value="Winged helix-like DNA-binding domain superfamily/Winged helix DNA-binding domain"/>
    <property type="match status" value="1"/>
</dbReference>
<dbReference type="InterPro" id="IPR036388">
    <property type="entry name" value="WH-like_DNA-bd_sf"/>
</dbReference>
<keyword evidence="4" id="KW-0804">Transcription</keyword>
<evidence type="ECO:0000313" key="6">
    <source>
        <dbReference type="EMBL" id="TGG39995.1"/>
    </source>
</evidence>